<evidence type="ECO:0000259" key="1">
    <source>
        <dbReference type="Pfam" id="PF12680"/>
    </source>
</evidence>
<organism evidence="2 3">
    <name type="scientific">Duganella aquatilis</name>
    <dbReference type="NCBI Taxonomy" id="2666082"/>
    <lineage>
        <taxon>Bacteria</taxon>
        <taxon>Pseudomonadati</taxon>
        <taxon>Pseudomonadota</taxon>
        <taxon>Betaproteobacteria</taxon>
        <taxon>Burkholderiales</taxon>
        <taxon>Oxalobacteraceae</taxon>
        <taxon>Telluria group</taxon>
        <taxon>Duganella</taxon>
    </lineage>
</organism>
<dbReference type="Gene3D" id="3.10.450.50">
    <property type="match status" value="1"/>
</dbReference>
<dbReference type="RefSeq" id="WP_154359743.1">
    <property type="nucleotide sequence ID" value="NZ_WKJL01000017.1"/>
</dbReference>
<dbReference type="SUPFAM" id="SSF54427">
    <property type="entry name" value="NTF2-like"/>
    <property type="match status" value="1"/>
</dbReference>
<dbReference type="EMBL" id="WKJL01000017">
    <property type="protein sequence ID" value="MRW86479.1"/>
    <property type="molecule type" value="Genomic_DNA"/>
</dbReference>
<name>A0A844DEV1_9BURK</name>
<dbReference type="AlphaFoldDB" id="A0A844DEV1"/>
<proteinExistence type="predicted"/>
<dbReference type="InterPro" id="IPR037401">
    <property type="entry name" value="SnoaL-like"/>
</dbReference>
<evidence type="ECO:0000313" key="3">
    <source>
        <dbReference type="Proteomes" id="UP000439986"/>
    </source>
</evidence>
<comment type="caution">
    <text evidence="2">The sequence shown here is derived from an EMBL/GenBank/DDBJ whole genome shotgun (WGS) entry which is preliminary data.</text>
</comment>
<sequence>MKNASQLLNAYLSNIQAPAVAGALFAEDGVLELPTLSSLGINARAVGPTAIAAFISGLLKNVPDFRFKDIQLFIETEDKVFGEYSVEAKVLSTGKLYKQTYAGMLVAENGKIKHLREALDTLAAAKAFAPD</sequence>
<accession>A0A844DEV1</accession>
<protein>
    <submittedName>
        <fullName evidence="2">Nuclear transport factor 2 family protein</fullName>
    </submittedName>
</protein>
<reference evidence="2 3" key="1">
    <citation type="submission" date="2019-11" db="EMBL/GenBank/DDBJ databases">
        <title>Novel species isolated from a subtropical stream in China.</title>
        <authorList>
            <person name="Lu H."/>
        </authorList>
    </citation>
    <scope>NUCLEOTIDE SEQUENCE [LARGE SCALE GENOMIC DNA]</scope>
    <source>
        <strain evidence="2 3">FT26W</strain>
    </source>
</reference>
<feature type="domain" description="SnoaL-like" evidence="1">
    <location>
        <begin position="19"/>
        <end position="114"/>
    </location>
</feature>
<dbReference type="InterPro" id="IPR032710">
    <property type="entry name" value="NTF2-like_dom_sf"/>
</dbReference>
<dbReference type="Pfam" id="PF12680">
    <property type="entry name" value="SnoaL_2"/>
    <property type="match status" value="1"/>
</dbReference>
<dbReference type="Proteomes" id="UP000439986">
    <property type="component" value="Unassembled WGS sequence"/>
</dbReference>
<keyword evidence="3" id="KW-1185">Reference proteome</keyword>
<evidence type="ECO:0000313" key="2">
    <source>
        <dbReference type="EMBL" id="MRW86479.1"/>
    </source>
</evidence>
<gene>
    <name evidence="2" type="ORF">GJ698_20625</name>
</gene>